<dbReference type="PATRIC" id="fig|365046.3.peg.3077"/>
<dbReference type="HOGENOM" id="CLU_057862_2_0_4"/>
<dbReference type="CDD" id="cd00093">
    <property type="entry name" value="HTH_XRE"/>
    <property type="match status" value="1"/>
</dbReference>
<sequence>MVALNSVPEKSTAHTGMAGNTMRSPVLALGGFLRDRRARLRPPPGTDSRRRTPGLRREEVAMRANVSVIWYTWLEQGRGGSPSEEVLERLAQALELDAAGREVLFLLAQHRPPPIKPAPSAAVTPSLQRVLDALTTSPTIVKSPNWDIVGWNAAAVAVLADYPSLPAGGRNVLRRLFSEDAVRASLPDWEADARFALAVFRVDAARAGDCPEAVALADELQETSADFRRLWAENEMRSNGSGIKRIQHPVVGALALEYSAFAVAGAEGLTMIVFTPKSGADAKAIESLLSDQPRLA</sequence>
<evidence type="ECO:0000259" key="2">
    <source>
        <dbReference type="SMART" id="SM00530"/>
    </source>
</evidence>
<dbReference type="KEGG" id="rta:Rta_30080"/>
<dbReference type="PANTHER" id="PTHR35010">
    <property type="entry name" value="BLL4672 PROTEIN-RELATED"/>
    <property type="match status" value="1"/>
</dbReference>
<dbReference type="InterPro" id="IPR041413">
    <property type="entry name" value="MLTR_LBD"/>
</dbReference>
<dbReference type="InterPro" id="IPR010982">
    <property type="entry name" value="Lambda_DNA-bd_dom_sf"/>
</dbReference>
<reference evidence="4" key="1">
    <citation type="submission" date="2006-01" db="EMBL/GenBank/DDBJ databases">
        <title>Genome of the cyst-dividing bacterium Ramlibacter tataouinensis.</title>
        <authorList>
            <person name="Barakat M."/>
            <person name="Ortet P."/>
            <person name="De Luca G."/>
            <person name="Jourlin-Castelli C."/>
            <person name="Ansaldi M."/>
            <person name="Py B."/>
            <person name="Fichant G."/>
            <person name="Coutinho P."/>
            <person name="Voulhoux R."/>
            <person name="Bastien O."/>
            <person name="Roy S."/>
            <person name="Marechal E."/>
            <person name="Henrissat B."/>
            <person name="Quentin Y."/>
            <person name="Noirot P."/>
            <person name="Filloux A."/>
            <person name="Mejean V."/>
            <person name="DuBow M."/>
            <person name="Barras F."/>
            <person name="Heulin T."/>
        </authorList>
    </citation>
    <scope>NUCLEOTIDE SEQUENCE [LARGE SCALE GENOMIC DNA]</scope>
    <source>
        <strain evidence="4">ATCC BAA-407 / DSM 14655 / LMG 21543 / TTB310</strain>
    </source>
</reference>
<protein>
    <submittedName>
        <fullName evidence="3">Transcriptional regulator, XRE family-like protein</fullName>
    </submittedName>
</protein>
<accession>F5XW14</accession>
<feature type="region of interest" description="Disordered" evidence="1">
    <location>
        <begin position="1"/>
        <end position="21"/>
    </location>
</feature>
<dbReference type="RefSeq" id="WP_013902348.1">
    <property type="nucleotide sequence ID" value="NC_015677.1"/>
</dbReference>
<dbReference type="GO" id="GO:0003677">
    <property type="term" value="F:DNA binding"/>
    <property type="evidence" value="ECO:0007669"/>
    <property type="project" value="InterPro"/>
</dbReference>
<gene>
    <name evidence="3" type="ordered locus">Rta_30080</name>
</gene>
<dbReference type="Proteomes" id="UP000008385">
    <property type="component" value="Chromosome"/>
</dbReference>
<dbReference type="Gene3D" id="3.30.450.180">
    <property type="match status" value="1"/>
</dbReference>
<keyword evidence="4" id="KW-1185">Reference proteome</keyword>
<dbReference type="Pfam" id="PF13560">
    <property type="entry name" value="HTH_31"/>
    <property type="match status" value="1"/>
</dbReference>
<evidence type="ECO:0000313" key="3">
    <source>
        <dbReference type="EMBL" id="AEG94117.1"/>
    </source>
</evidence>
<evidence type="ECO:0000256" key="1">
    <source>
        <dbReference type="SAM" id="MobiDB-lite"/>
    </source>
</evidence>
<dbReference type="InterPro" id="IPR001387">
    <property type="entry name" value="Cro/C1-type_HTH"/>
</dbReference>
<dbReference type="PANTHER" id="PTHR35010:SF2">
    <property type="entry name" value="BLL4672 PROTEIN"/>
    <property type="match status" value="1"/>
</dbReference>
<proteinExistence type="predicted"/>
<feature type="region of interest" description="Disordered" evidence="1">
    <location>
        <begin position="35"/>
        <end position="54"/>
    </location>
</feature>
<dbReference type="STRING" id="365046.Rta_30080"/>
<feature type="domain" description="HTH cro/C1-type" evidence="2">
    <location>
        <begin position="32"/>
        <end position="101"/>
    </location>
</feature>
<evidence type="ECO:0000313" key="4">
    <source>
        <dbReference type="Proteomes" id="UP000008385"/>
    </source>
</evidence>
<dbReference type="Gene3D" id="1.10.260.40">
    <property type="entry name" value="lambda repressor-like DNA-binding domains"/>
    <property type="match status" value="1"/>
</dbReference>
<dbReference type="Pfam" id="PF17765">
    <property type="entry name" value="MLTR_LBD"/>
    <property type="match status" value="1"/>
</dbReference>
<organism evidence="3 4">
    <name type="scientific">Ramlibacter tataouinensis (strain ATCC BAA-407 / DSM 14655 / LMG 21543 / TTB310)</name>
    <dbReference type="NCBI Taxonomy" id="365046"/>
    <lineage>
        <taxon>Bacteria</taxon>
        <taxon>Pseudomonadati</taxon>
        <taxon>Pseudomonadota</taxon>
        <taxon>Betaproteobacteria</taxon>
        <taxon>Burkholderiales</taxon>
        <taxon>Comamonadaceae</taxon>
        <taxon>Ramlibacter</taxon>
    </lineage>
</organism>
<dbReference type="eggNOG" id="COG1396">
    <property type="taxonomic scope" value="Bacteria"/>
</dbReference>
<dbReference type="EMBL" id="CP000245">
    <property type="protein sequence ID" value="AEG94117.1"/>
    <property type="molecule type" value="Genomic_DNA"/>
</dbReference>
<dbReference type="SMART" id="SM00530">
    <property type="entry name" value="HTH_XRE"/>
    <property type="match status" value="1"/>
</dbReference>
<dbReference type="SUPFAM" id="SSF47413">
    <property type="entry name" value="lambda repressor-like DNA-binding domains"/>
    <property type="match status" value="1"/>
</dbReference>
<reference evidence="3 4" key="2">
    <citation type="journal article" date="2011" name="PLoS ONE">
        <title>The Cyst-Dividing Bacterium Ramlibacter tataouinensis TTB310 Genome Reveals a Well-Stocked Toolbox for Adaptation to a Desert Environment.</title>
        <authorList>
            <person name="De Luca G."/>
            <person name="Barakat M."/>
            <person name="Ortet P."/>
            <person name="Fochesato S."/>
            <person name="Jourlin-Castelli C."/>
            <person name="Ansaldi M."/>
            <person name="Py B."/>
            <person name="Fichant G."/>
            <person name="Coutinho P.M."/>
            <person name="Voulhoux R."/>
            <person name="Bastien O."/>
            <person name="Marechal E."/>
            <person name="Henrissat B."/>
            <person name="Quentin Y."/>
            <person name="Noirot P."/>
            <person name="Filloux A."/>
            <person name="Mejean V."/>
            <person name="Dubow M.S."/>
            <person name="Barras F."/>
            <person name="Barbe V."/>
            <person name="Weissenbach J."/>
            <person name="Mihalcescu I."/>
            <person name="Vermeglio A."/>
            <person name="Achouak W."/>
            <person name="Heulin T."/>
        </authorList>
    </citation>
    <scope>NUCLEOTIDE SEQUENCE [LARGE SCALE GENOMIC DNA]</scope>
    <source>
        <strain evidence="4">ATCC BAA-407 / DSM 14655 / LMG 21543 / TTB310</strain>
    </source>
</reference>
<dbReference type="AlphaFoldDB" id="F5XW14"/>
<name>F5XW14_RAMTT</name>